<proteinExistence type="predicted"/>
<organism evidence="1 2">
    <name type="scientific">Avena sativa</name>
    <name type="common">Oat</name>
    <dbReference type="NCBI Taxonomy" id="4498"/>
    <lineage>
        <taxon>Eukaryota</taxon>
        <taxon>Viridiplantae</taxon>
        <taxon>Streptophyta</taxon>
        <taxon>Embryophyta</taxon>
        <taxon>Tracheophyta</taxon>
        <taxon>Spermatophyta</taxon>
        <taxon>Magnoliopsida</taxon>
        <taxon>Liliopsida</taxon>
        <taxon>Poales</taxon>
        <taxon>Poaceae</taxon>
        <taxon>BOP clade</taxon>
        <taxon>Pooideae</taxon>
        <taxon>Poodae</taxon>
        <taxon>Poeae</taxon>
        <taxon>Poeae Chloroplast Group 1 (Aveneae type)</taxon>
        <taxon>Aveninae</taxon>
        <taxon>Avena</taxon>
    </lineage>
</organism>
<evidence type="ECO:0000313" key="2">
    <source>
        <dbReference type="Proteomes" id="UP001732700"/>
    </source>
</evidence>
<evidence type="ECO:0000313" key="1">
    <source>
        <dbReference type="EnsemblPlants" id="AVESA.00010b.r2.5DG0968280.1.CDS"/>
    </source>
</evidence>
<sequence>MLHRHVPKLAELSPPMVDASGPRCFFEHSFLDPVLASSALPQLVLDDPGVVGGVLVIKDDHDIVAVADGVYGWFPDDPYDRYWVRLNTNSSWANLYTQNTIAHQDQDSFAVPNRVLQTSITATGNDTVLNVVIQRGYNPSQVFLHFTDFQKIQLRQFDVYINGIRMDNYIPMDLSKSNLNGSISDNFGLLTELQFLNLSGNSLSGPIPDSLCKRNAGSLDFRDESGEDMCNKTMSSPPLGNRKTILAISVVVPVVVVAILVLSYLIWRGKRKPKISVHNPCKETELLSVPGSIKSHGNHLQNTENRQFTYKELEKFTNKFERFLGKGGFGLVYYGRLEDDSEVAVKMRSKSSSHGLDEFLAEVNSLTKVHHRNLVSLVGYCWEKDHIALVKTFHHTEQSKNSHNQGNNGDETLDWATRVRVVLEAAQGLDYLHKGCSFPIIHRDVKTGNILLGQNLRAKLADFGLCKTYISEIQTHISTNAAGTPGYFDPEYFHTGRLTESSDVYSFGVVLLEIATGEPPLLPSHGHIVQRVKQKIATGNISLVADERLSGAYEVTSMWKVIDTAMACTADTSDRRPTMAAMVAQLKESLALEEAREASGFRVTLDICVQEALIILFWVPLHVWPRVVVSMALLVFFAASVLAATAVLVSGQEGFLSIDCGLDDQFSGRRDTYTNIPYFSDSPYVDGGENHKIAADQVSNTFNDLSMQTLRSFPSGLRNCYTLPTEIGGKYLVRMQFLHGNYDGSNSSSPQFDLHLGTNFWDRITLQGPTVNWVSEAIFVAWASWVPVCLVNTGTGTPFVSTVELRPLQASLYPGVTINESMSAYARMNTGTNSFIRFPDDSYDRFWYGTTNSLWTTISAQETIQADESFMVPNHVLQTAIIPSNNGFVINVDTWESYKISLEFMVFLYFADFQNSQLRQFDIYLNNEVLYQYSPKYLTASWVQNSGWYKSKDNKYNITLECTNISLLPPMINAYEIYNIIPHDTPRTSSEDFDAMMAIKLEYGVKKNWMGDPCFPTKYAWNGVKCSNIIDNTTRIIYLDLSNSNLNGSISDNFTLLTQLQFLDLSGNSLSGPIPNSFCKRVGSLNFRYEFGKYTCNKTISPHTPKNRKAIVSISIVVPLVAVAILVLSYLIWRRKRNPKISIHDPRRQLDLQSTPRSTKFHGDHLKNTENRRFTYKELEKFTNKFQRLIGQGGFGLVYYGRLEDDSEVAVKMRSESSTHGLDEFLAEVHSLTKVHHRNLVYLVGYCWEKDHLALVYEYMSQGNLGEHLRGKKGDETLDWVTRVQVVLDAAQGLDYLHKGCSLPMIHRDVKTSNILLGQNMRAKLADFGLSKTYLSETQTHMSTNVAGSLGYFDPEYYHTGRLTESSDVYSFGVVLLEIATGEPPISPGHGHIVQRVKQKMDTGNITSLVDVRLGGAYDVTSMWKVVDTAMACTVDTSVQRPTMVAVVAQLKESLALEEGREDGGIRVIPAGDNAVLVSTFGPMTR</sequence>
<protein>
    <submittedName>
        <fullName evidence="1">Uncharacterized protein</fullName>
    </submittedName>
</protein>
<reference evidence="1" key="2">
    <citation type="submission" date="2025-09" db="UniProtKB">
        <authorList>
            <consortium name="EnsemblPlants"/>
        </authorList>
    </citation>
    <scope>IDENTIFICATION</scope>
</reference>
<keyword evidence="2" id="KW-1185">Reference proteome</keyword>
<dbReference type="Proteomes" id="UP001732700">
    <property type="component" value="Chromosome 5D"/>
</dbReference>
<name>A0ACD5YH42_AVESA</name>
<dbReference type="EnsemblPlants" id="AVESA.00010b.r2.5DG0968280.1">
    <property type="protein sequence ID" value="AVESA.00010b.r2.5DG0968280.1.CDS"/>
    <property type="gene ID" value="AVESA.00010b.r2.5DG0968280"/>
</dbReference>
<accession>A0ACD5YH42</accession>
<reference evidence="1" key="1">
    <citation type="submission" date="2021-05" db="EMBL/GenBank/DDBJ databases">
        <authorList>
            <person name="Scholz U."/>
            <person name="Mascher M."/>
            <person name="Fiebig A."/>
        </authorList>
    </citation>
    <scope>NUCLEOTIDE SEQUENCE [LARGE SCALE GENOMIC DNA]</scope>
</reference>